<organism evidence="1 2">
    <name type="scientific">Hypoxylon rubiginosum</name>
    <dbReference type="NCBI Taxonomy" id="110542"/>
    <lineage>
        <taxon>Eukaryota</taxon>
        <taxon>Fungi</taxon>
        <taxon>Dikarya</taxon>
        <taxon>Ascomycota</taxon>
        <taxon>Pezizomycotina</taxon>
        <taxon>Sordariomycetes</taxon>
        <taxon>Xylariomycetidae</taxon>
        <taxon>Xylariales</taxon>
        <taxon>Hypoxylaceae</taxon>
        <taxon>Hypoxylon</taxon>
    </lineage>
</organism>
<accession>A0ACC0CMM9</accession>
<comment type="caution">
    <text evidence="1">The sequence shown here is derived from an EMBL/GenBank/DDBJ whole genome shotgun (WGS) entry which is preliminary data.</text>
</comment>
<evidence type="ECO:0000313" key="2">
    <source>
        <dbReference type="Proteomes" id="UP001497680"/>
    </source>
</evidence>
<protein>
    <submittedName>
        <fullName evidence="1">Uncharacterized protein</fullName>
    </submittedName>
</protein>
<sequence>MPPSSNNSHSRLPRTSEEHRRRQRYSLRIEILDDDELAEIDRAREAGERRDRRRSRETSVARSRENAEPNRPRSSERRSRRVSTSSTAAVVGTQHRGSSTPPGSGQQDASRVSARSHDEGAFPGIFAQIPAQMPAHERPSSRALPRPGSSSGANRRTRNASTQTLFSRYDSNLMSAPASWEDGSPRPPIPRSLGRHDRSLERAYFDGFLMGQRLGRDTPPARPPNLYRRLLRWVGKHDGG</sequence>
<dbReference type="EMBL" id="MU394389">
    <property type="protein sequence ID" value="KAI6081652.1"/>
    <property type="molecule type" value="Genomic_DNA"/>
</dbReference>
<name>A0ACC0CMM9_9PEZI</name>
<gene>
    <name evidence="1" type="ORF">F4821DRAFT_264677</name>
</gene>
<reference evidence="1 2" key="1">
    <citation type="journal article" date="2022" name="New Phytol.">
        <title>Ecological generalism drives hyperdiversity of secondary metabolite gene clusters in xylarialean endophytes.</title>
        <authorList>
            <person name="Franco M.E.E."/>
            <person name="Wisecaver J.H."/>
            <person name="Arnold A.E."/>
            <person name="Ju Y.M."/>
            <person name="Slot J.C."/>
            <person name="Ahrendt S."/>
            <person name="Moore L.P."/>
            <person name="Eastman K.E."/>
            <person name="Scott K."/>
            <person name="Konkel Z."/>
            <person name="Mondo S.J."/>
            <person name="Kuo A."/>
            <person name="Hayes R.D."/>
            <person name="Haridas S."/>
            <person name="Andreopoulos B."/>
            <person name="Riley R."/>
            <person name="LaButti K."/>
            <person name="Pangilinan J."/>
            <person name="Lipzen A."/>
            <person name="Amirebrahimi M."/>
            <person name="Yan J."/>
            <person name="Adam C."/>
            <person name="Keymanesh K."/>
            <person name="Ng V."/>
            <person name="Louie K."/>
            <person name="Northen T."/>
            <person name="Drula E."/>
            <person name="Henrissat B."/>
            <person name="Hsieh H.M."/>
            <person name="Youens-Clark K."/>
            <person name="Lutzoni F."/>
            <person name="Miadlikowska J."/>
            <person name="Eastwood D.C."/>
            <person name="Hamelin R.C."/>
            <person name="Grigoriev I.V."/>
            <person name="U'Ren J.M."/>
        </authorList>
    </citation>
    <scope>NUCLEOTIDE SEQUENCE [LARGE SCALE GENOMIC DNA]</scope>
    <source>
        <strain evidence="1 2">ER1909</strain>
    </source>
</reference>
<keyword evidence="2" id="KW-1185">Reference proteome</keyword>
<dbReference type="Proteomes" id="UP001497680">
    <property type="component" value="Unassembled WGS sequence"/>
</dbReference>
<proteinExistence type="predicted"/>
<evidence type="ECO:0000313" key="1">
    <source>
        <dbReference type="EMBL" id="KAI6081652.1"/>
    </source>
</evidence>